<dbReference type="RefSeq" id="WP_156271934.1">
    <property type="nucleotide sequence ID" value="NZ_BNJW01000004.1"/>
</dbReference>
<evidence type="ECO:0000313" key="3">
    <source>
        <dbReference type="Proteomes" id="UP000531895"/>
    </source>
</evidence>
<keyword evidence="1" id="KW-1133">Transmembrane helix</keyword>
<sequence length="660" mass="76598">MKKIYRFFFLFTVTSFLYAISFAGTEMIKSAIPEIHSSIIIEAASGEENQQEMYQTIAKYAREKQLDLHKILFRIGKDGETYKDIYTFGKEGYSTYSFSPIASDYPINFYDSSKLSTEEVLGGYMITEEPPANMIEEFYDMGMEITIERAQWPLYLASGLLLSIGQLFCMLFLCLFLALLFYKSSMRKKVGILETLGRSKAKLVCKDSLIDAAIFTVILAGFAWFYPYLHFLYPQILLWGIVGIIIMHISSSWVIYSWGSIADKIKGQKPYRWLSYTNHLIKAALLIFIVVSGNMILSSMDENKQLEQQLAYWNDIPDYYHLRFSNITTKLPDNSRNFTREERKKEAKRINQDMLPLLERAEQSGGILLRDNEFGHTSDVLTYIQNDAYWLVNHNAVHELKVKDIHGKPIYPLEDAFFYVLIPENKKQYTDLIVKMAEDEITFYQNSFEYEQDEYQGELKVIYTQSNQIIFNYNFDLLENIFSFNPIIVSISLPLIQPNIEIWISEVSNGSYLFRNGREVQVFIEENGIEDDFYGLTSVKDRISEVIAKARSEFYTALVVFLLILISFVAIELYASMIYAEVNKKKSFLAYITGKPLFQRHKTYYFMTAGISSGVLGILLIWQKDLWPIALAVFSFELFLLLPTTYLSEKKQRLEVIKND</sequence>
<dbReference type="InterPro" id="IPR006541">
    <property type="entry name" value="Bacteriocin_ass"/>
</dbReference>
<organism evidence="2 3">
    <name type="scientific">Enterococcus lactis</name>
    <dbReference type="NCBI Taxonomy" id="357441"/>
    <lineage>
        <taxon>Bacteria</taxon>
        <taxon>Bacillati</taxon>
        <taxon>Bacillota</taxon>
        <taxon>Bacilli</taxon>
        <taxon>Lactobacillales</taxon>
        <taxon>Enterococcaceae</taxon>
        <taxon>Enterococcus</taxon>
    </lineage>
</organism>
<evidence type="ECO:0000313" key="2">
    <source>
        <dbReference type="EMBL" id="MBA4544862.1"/>
    </source>
</evidence>
<feature type="transmembrane region" description="Helical" evidence="1">
    <location>
        <begin position="152"/>
        <end position="182"/>
    </location>
</feature>
<gene>
    <name evidence="2" type="ORF">H1Z91_00635</name>
</gene>
<feature type="transmembrane region" description="Helical" evidence="1">
    <location>
        <begin position="628"/>
        <end position="648"/>
    </location>
</feature>
<keyword evidence="1" id="KW-0472">Membrane</keyword>
<feature type="transmembrane region" description="Helical" evidence="1">
    <location>
        <begin position="236"/>
        <end position="259"/>
    </location>
</feature>
<dbReference type="Pfam" id="PF07242">
    <property type="entry name" value="DUF1430"/>
    <property type="match status" value="1"/>
</dbReference>
<reference evidence="2 3" key="1">
    <citation type="submission" date="2020-07" db="EMBL/GenBank/DDBJ databases">
        <authorList>
            <person name="Feng H."/>
        </authorList>
    </citation>
    <scope>NUCLEOTIDE SEQUENCE [LARGE SCALE GENOMIC DNA]</scope>
    <source>
        <strain evidence="3">s-7</strain>
    </source>
</reference>
<feature type="transmembrane region" description="Helical" evidence="1">
    <location>
        <begin position="554"/>
        <end position="582"/>
    </location>
</feature>
<keyword evidence="1" id="KW-0812">Transmembrane</keyword>
<dbReference type="AlphaFoldDB" id="A0A7W1XDU6"/>
<accession>A0A7W1XDU6</accession>
<comment type="caution">
    <text evidence="2">The sequence shown here is derived from an EMBL/GenBank/DDBJ whole genome shotgun (WGS) entry which is preliminary data.</text>
</comment>
<evidence type="ECO:0000256" key="1">
    <source>
        <dbReference type="SAM" id="Phobius"/>
    </source>
</evidence>
<dbReference type="EMBL" id="JACEIT010000001">
    <property type="protein sequence ID" value="MBA4544862.1"/>
    <property type="molecule type" value="Genomic_DNA"/>
</dbReference>
<dbReference type="Proteomes" id="UP000531895">
    <property type="component" value="Unassembled WGS sequence"/>
</dbReference>
<proteinExistence type="predicted"/>
<feature type="transmembrane region" description="Helical" evidence="1">
    <location>
        <begin position="603"/>
        <end position="622"/>
    </location>
</feature>
<protein>
    <submittedName>
        <fullName evidence="2">DUF1430 domain-containing protein</fullName>
    </submittedName>
</protein>
<name>A0A7W1XDU6_9ENTE</name>
<feature type="transmembrane region" description="Helical" evidence="1">
    <location>
        <begin position="280"/>
        <end position="300"/>
    </location>
</feature>
<feature type="transmembrane region" description="Helical" evidence="1">
    <location>
        <begin position="203"/>
        <end position="224"/>
    </location>
</feature>